<proteinExistence type="predicted"/>
<evidence type="ECO:0008006" key="2">
    <source>
        <dbReference type="Google" id="ProtNLM"/>
    </source>
</evidence>
<organism evidence="1">
    <name type="scientific">marine sediment metagenome</name>
    <dbReference type="NCBI Taxonomy" id="412755"/>
    <lineage>
        <taxon>unclassified sequences</taxon>
        <taxon>metagenomes</taxon>
        <taxon>ecological metagenomes</taxon>
    </lineage>
</organism>
<sequence length="153" mass="17544">VPWLTKDGYLDLNKLPIDSVLTQAVGDNEEQFRSACRVLASMVSAGRTEAGVFLYGLLRFCGDNRVKKESVVEALGTVRTHQSADLLFEELKKTESSNSTRGYINAVLKALRRMPLELVRDGFENLLCDSKWSYKMKRKFEDVLAEMEYRNWR</sequence>
<name>X1LVV0_9ZZZZ</name>
<dbReference type="AlphaFoldDB" id="X1LVV0"/>
<evidence type="ECO:0000313" key="1">
    <source>
        <dbReference type="EMBL" id="GAI23208.1"/>
    </source>
</evidence>
<protein>
    <recommendedName>
        <fullName evidence="2">ERAP1-like C-terminal domain-containing protein</fullName>
    </recommendedName>
</protein>
<comment type="caution">
    <text evidence="1">The sequence shown here is derived from an EMBL/GenBank/DDBJ whole genome shotgun (WGS) entry which is preliminary data.</text>
</comment>
<accession>X1LVV0</accession>
<dbReference type="EMBL" id="BARV01014791">
    <property type="protein sequence ID" value="GAI23208.1"/>
    <property type="molecule type" value="Genomic_DNA"/>
</dbReference>
<feature type="non-terminal residue" evidence="1">
    <location>
        <position position="1"/>
    </location>
</feature>
<reference evidence="1" key="1">
    <citation type="journal article" date="2014" name="Front. Microbiol.">
        <title>High frequency of phylogenetically diverse reductive dehalogenase-homologous genes in deep subseafloor sedimentary metagenomes.</title>
        <authorList>
            <person name="Kawai M."/>
            <person name="Futagami T."/>
            <person name="Toyoda A."/>
            <person name="Takaki Y."/>
            <person name="Nishi S."/>
            <person name="Hori S."/>
            <person name="Arai W."/>
            <person name="Tsubouchi T."/>
            <person name="Morono Y."/>
            <person name="Uchiyama I."/>
            <person name="Ito T."/>
            <person name="Fujiyama A."/>
            <person name="Inagaki F."/>
            <person name="Takami H."/>
        </authorList>
    </citation>
    <scope>NUCLEOTIDE SEQUENCE</scope>
    <source>
        <strain evidence="1">Expedition CK06-06</strain>
    </source>
</reference>
<gene>
    <name evidence="1" type="ORF">S06H3_25665</name>
</gene>